<dbReference type="Pfam" id="PF04480">
    <property type="entry name" value="DUF559"/>
    <property type="match status" value="1"/>
</dbReference>
<accession>A0ABN6X2A8</accession>
<dbReference type="Proteomes" id="UP001321543">
    <property type="component" value="Chromosome"/>
</dbReference>
<organism evidence="2 3">
    <name type="scientific">Microbacterium suwonense</name>
    <dbReference type="NCBI Taxonomy" id="683047"/>
    <lineage>
        <taxon>Bacteria</taxon>
        <taxon>Bacillati</taxon>
        <taxon>Actinomycetota</taxon>
        <taxon>Actinomycetes</taxon>
        <taxon>Micrococcales</taxon>
        <taxon>Microbacteriaceae</taxon>
        <taxon>Microbacterium</taxon>
    </lineage>
</organism>
<evidence type="ECO:0000259" key="1">
    <source>
        <dbReference type="Pfam" id="PF04480"/>
    </source>
</evidence>
<keyword evidence="3" id="KW-1185">Reference proteome</keyword>
<dbReference type="EMBL" id="AP027728">
    <property type="protein sequence ID" value="BDZ38935.1"/>
    <property type="molecule type" value="Genomic_DNA"/>
</dbReference>
<proteinExistence type="predicted"/>
<feature type="domain" description="DUF559" evidence="1">
    <location>
        <begin position="185"/>
        <end position="271"/>
    </location>
</feature>
<dbReference type="InterPro" id="IPR007569">
    <property type="entry name" value="DUF559"/>
</dbReference>
<protein>
    <recommendedName>
        <fullName evidence="1">DUF559 domain-containing protein</fullName>
    </recommendedName>
</protein>
<dbReference type="RefSeq" id="WP_286302828.1">
    <property type="nucleotide sequence ID" value="NZ_AP027728.1"/>
</dbReference>
<evidence type="ECO:0000313" key="3">
    <source>
        <dbReference type="Proteomes" id="UP001321543"/>
    </source>
</evidence>
<reference evidence="3" key="1">
    <citation type="journal article" date="2019" name="Int. J. Syst. Evol. Microbiol.">
        <title>The Global Catalogue of Microorganisms (GCM) 10K type strain sequencing project: providing services to taxonomists for standard genome sequencing and annotation.</title>
        <authorList>
            <consortium name="The Broad Institute Genomics Platform"/>
            <consortium name="The Broad Institute Genome Sequencing Center for Infectious Disease"/>
            <person name="Wu L."/>
            <person name="Ma J."/>
        </authorList>
    </citation>
    <scope>NUCLEOTIDE SEQUENCE [LARGE SCALE GENOMIC DNA]</scope>
    <source>
        <strain evidence="3">NBRC 106310</strain>
    </source>
</reference>
<gene>
    <name evidence="2" type="ORF">GCM10025863_15490</name>
</gene>
<dbReference type="Gene3D" id="3.40.960.10">
    <property type="entry name" value="VSR Endonuclease"/>
    <property type="match status" value="1"/>
</dbReference>
<name>A0ABN6X2A8_9MICO</name>
<dbReference type="InterPro" id="IPR011335">
    <property type="entry name" value="Restrct_endonuc-II-like"/>
</dbReference>
<evidence type="ECO:0000313" key="2">
    <source>
        <dbReference type="EMBL" id="BDZ38935.1"/>
    </source>
</evidence>
<dbReference type="SUPFAM" id="SSF52980">
    <property type="entry name" value="Restriction endonuclease-like"/>
    <property type="match status" value="1"/>
</dbReference>
<sequence>MIDPQLLIDRLGGVAPGTSLQEFGVSRMRLTKSVRAGDIQRLRPGVFATNVAHPSEREAALHGGPLTCSSALQRHGVWVMAGDGPPHVWVGRRGRAHPHAGCRCISHYFRGASTFGKVDVVTALIHLHRCEGEESFFASMESALRLRLISDASRRRIRAALPQHARWLVDLARTDADSGLESLLRLRMHQLGIRLDTQIVIDGVGRVDFVIGGRLIIEVDGKENHDGRSNRHKDLARDAAASAAGYETLRFDYAQIVYDWPVVQSAILAALTRMAERA</sequence>